<evidence type="ECO:0000256" key="7">
    <source>
        <dbReference type="PROSITE-ProRule" id="PRU00169"/>
    </source>
</evidence>
<dbReference type="PROSITE" id="PS51755">
    <property type="entry name" value="OMPR_PHOB"/>
    <property type="match status" value="1"/>
</dbReference>
<evidence type="ECO:0000256" key="2">
    <source>
        <dbReference type="ARBA" id="ARBA00022553"/>
    </source>
</evidence>
<dbReference type="PROSITE" id="PS50110">
    <property type="entry name" value="RESPONSE_REGULATORY"/>
    <property type="match status" value="1"/>
</dbReference>
<dbReference type="Pfam" id="PF00486">
    <property type="entry name" value="Trans_reg_C"/>
    <property type="match status" value="1"/>
</dbReference>
<evidence type="ECO:0000256" key="6">
    <source>
        <dbReference type="ARBA" id="ARBA00023163"/>
    </source>
</evidence>
<dbReference type="Gene3D" id="6.10.250.690">
    <property type="match status" value="1"/>
</dbReference>
<keyword evidence="1" id="KW-0104">Cadmium</keyword>
<dbReference type="OrthoDB" id="9802426at2"/>
<dbReference type="GO" id="GO:0000976">
    <property type="term" value="F:transcription cis-regulatory region binding"/>
    <property type="evidence" value="ECO:0007669"/>
    <property type="project" value="TreeGrafter"/>
</dbReference>
<gene>
    <name evidence="11" type="ORF">DAI18_15090</name>
</gene>
<evidence type="ECO:0000256" key="3">
    <source>
        <dbReference type="ARBA" id="ARBA00023012"/>
    </source>
</evidence>
<dbReference type="GO" id="GO:0000156">
    <property type="term" value="F:phosphorelay response regulator activity"/>
    <property type="evidence" value="ECO:0007669"/>
    <property type="project" value="TreeGrafter"/>
</dbReference>
<keyword evidence="4" id="KW-0805">Transcription regulation</keyword>
<dbReference type="InterPro" id="IPR001789">
    <property type="entry name" value="Sig_transdc_resp-reg_receiver"/>
</dbReference>
<dbReference type="Gene3D" id="3.40.50.2300">
    <property type="match status" value="1"/>
</dbReference>
<dbReference type="SMART" id="SM00862">
    <property type="entry name" value="Trans_reg_C"/>
    <property type="match status" value="1"/>
</dbReference>
<feature type="domain" description="Response regulatory" evidence="9">
    <location>
        <begin position="2"/>
        <end position="116"/>
    </location>
</feature>
<dbReference type="PANTHER" id="PTHR48111:SF76">
    <property type="entry name" value="TWO-COMPONENT RESPONSE REGULATOR"/>
    <property type="match status" value="1"/>
</dbReference>
<proteinExistence type="predicted"/>
<dbReference type="AlphaFoldDB" id="A0A2S0PFK6"/>
<evidence type="ECO:0000256" key="5">
    <source>
        <dbReference type="ARBA" id="ARBA00023125"/>
    </source>
</evidence>
<dbReference type="RefSeq" id="WP_028499132.1">
    <property type="nucleotide sequence ID" value="NZ_CP028519.1"/>
</dbReference>
<dbReference type="GO" id="GO:0005829">
    <property type="term" value="C:cytosol"/>
    <property type="evidence" value="ECO:0007669"/>
    <property type="project" value="TreeGrafter"/>
</dbReference>
<dbReference type="InterPro" id="IPR006291">
    <property type="entry name" value="CusR-like"/>
</dbReference>
<keyword evidence="5 8" id="KW-0238">DNA-binding</keyword>
<accession>A0A2S0PFK6</accession>
<dbReference type="InterPro" id="IPR011006">
    <property type="entry name" value="CheY-like_superfamily"/>
</dbReference>
<dbReference type="CDD" id="cd00383">
    <property type="entry name" value="trans_reg_C"/>
    <property type="match status" value="1"/>
</dbReference>
<feature type="domain" description="OmpR/PhoB-type" evidence="10">
    <location>
        <begin position="128"/>
        <end position="226"/>
    </location>
</feature>
<dbReference type="FunFam" id="3.40.50.2300:FF:000001">
    <property type="entry name" value="DNA-binding response regulator PhoB"/>
    <property type="match status" value="1"/>
</dbReference>
<evidence type="ECO:0000259" key="10">
    <source>
        <dbReference type="PROSITE" id="PS51755"/>
    </source>
</evidence>
<dbReference type="STRING" id="1122240.GCA_000620105_02042"/>
<feature type="modified residue" description="4-aspartylphosphate" evidence="7">
    <location>
        <position position="51"/>
    </location>
</feature>
<feature type="DNA-binding region" description="OmpR/PhoB-type" evidence="8">
    <location>
        <begin position="128"/>
        <end position="226"/>
    </location>
</feature>
<dbReference type="CDD" id="cd19935">
    <property type="entry name" value="REC_OmpR_CusR-like"/>
    <property type="match status" value="1"/>
</dbReference>
<dbReference type="InterPro" id="IPR039420">
    <property type="entry name" value="WalR-like"/>
</dbReference>
<keyword evidence="12" id="KW-1185">Reference proteome</keyword>
<evidence type="ECO:0000256" key="8">
    <source>
        <dbReference type="PROSITE-ProRule" id="PRU01091"/>
    </source>
</evidence>
<evidence type="ECO:0000259" key="9">
    <source>
        <dbReference type="PROSITE" id="PS50110"/>
    </source>
</evidence>
<evidence type="ECO:0000256" key="4">
    <source>
        <dbReference type="ARBA" id="ARBA00023015"/>
    </source>
</evidence>
<keyword evidence="3" id="KW-0902">Two-component regulatory system</keyword>
<name>A0A2S0PFK6_9NEIS</name>
<dbReference type="InterPro" id="IPR001867">
    <property type="entry name" value="OmpR/PhoB-type_DNA-bd"/>
</dbReference>
<dbReference type="SMART" id="SM00448">
    <property type="entry name" value="REC"/>
    <property type="match status" value="1"/>
</dbReference>
<evidence type="ECO:0000313" key="12">
    <source>
        <dbReference type="Proteomes" id="UP000244173"/>
    </source>
</evidence>
<dbReference type="SUPFAM" id="SSF46894">
    <property type="entry name" value="C-terminal effector domain of the bipartite response regulators"/>
    <property type="match status" value="1"/>
</dbReference>
<dbReference type="GO" id="GO:0032993">
    <property type="term" value="C:protein-DNA complex"/>
    <property type="evidence" value="ECO:0007669"/>
    <property type="project" value="TreeGrafter"/>
</dbReference>
<dbReference type="Proteomes" id="UP000244173">
    <property type="component" value="Chromosome"/>
</dbReference>
<dbReference type="EMBL" id="CP028519">
    <property type="protein sequence ID" value="AVY96125.1"/>
    <property type="molecule type" value="Genomic_DNA"/>
</dbReference>
<dbReference type="InterPro" id="IPR036388">
    <property type="entry name" value="WH-like_DNA-bd_sf"/>
</dbReference>
<protein>
    <submittedName>
        <fullName evidence="11">DNA-binding response regulator</fullName>
    </submittedName>
</protein>
<dbReference type="Gene3D" id="1.10.10.10">
    <property type="entry name" value="Winged helix-like DNA-binding domain superfamily/Winged helix DNA-binding domain"/>
    <property type="match status" value="1"/>
</dbReference>
<dbReference type="PANTHER" id="PTHR48111">
    <property type="entry name" value="REGULATOR OF RPOS"/>
    <property type="match status" value="1"/>
</dbReference>
<dbReference type="Pfam" id="PF00072">
    <property type="entry name" value="Response_reg"/>
    <property type="match status" value="1"/>
</dbReference>
<dbReference type="FunFam" id="1.10.10.10:FF:000005">
    <property type="entry name" value="Two-component system response regulator"/>
    <property type="match status" value="1"/>
</dbReference>
<evidence type="ECO:0000256" key="1">
    <source>
        <dbReference type="ARBA" id="ARBA00022539"/>
    </source>
</evidence>
<sequence>MKILIAEDDEKTAGYIRKGLIEHGYVVDTAQNGTDALHLALTGQYDLLLLDVMMPGLDGFAVTAALRATSQPVAVLLLTARDTVEDRVRGLETGADDYLIKPFAFSELLARVKSILRRTSARPGDSGDGHLRIADLDIEPLRQRACRAGRPLDLTAREFTLLSLLARRCGEVVTRMDIAEQVWDMHFDFDSNLIDVAVARLRRKVDDPFPSALIHTVRGSGYVLEAR</sequence>
<dbReference type="NCBIfam" id="TIGR01387">
    <property type="entry name" value="cztR_silR_copR"/>
    <property type="match status" value="1"/>
</dbReference>
<evidence type="ECO:0000313" key="11">
    <source>
        <dbReference type="EMBL" id="AVY96125.1"/>
    </source>
</evidence>
<organism evidence="11 12">
    <name type="scientific">Microvirgula aerodenitrificans</name>
    <dbReference type="NCBI Taxonomy" id="57480"/>
    <lineage>
        <taxon>Bacteria</taxon>
        <taxon>Pseudomonadati</taxon>
        <taxon>Pseudomonadota</taxon>
        <taxon>Betaproteobacteria</taxon>
        <taxon>Neisseriales</taxon>
        <taxon>Aquaspirillaceae</taxon>
        <taxon>Microvirgula</taxon>
    </lineage>
</organism>
<keyword evidence="6" id="KW-0804">Transcription</keyword>
<dbReference type="KEGG" id="maer:DAI18_15090"/>
<dbReference type="SUPFAM" id="SSF52172">
    <property type="entry name" value="CheY-like"/>
    <property type="match status" value="1"/>
</dbReference>
<keyword evidence="2 7" id="KW-0597">Phosphoprotein</keyword>
<dbReference type="InterPro" id="IPR016032">
    <property type="entry name" value="Sig_transdc_resp-reg_C-effctor"/>
</dbReference>
<dbReference type="GO" id="GO:0006355">
    <property type="term" value="P:regulation of DNA-templated transcription"/>
    <property type="evidence" value="ECO:0007669"/>
    <property type="project" value="InterPro"/>
</dbReference>
<reference evidence="11 12" key="1">
    <citation type="submission" date="2018-04" db="EMBL/GenBank/DDBJ databases">
        <title>Denitrifier Microvirgula.</title>
        <authorList>
            <person name="Anderson E."/>
            <person name="Jang J."/>
            <person name="Ishii S."/>
        </authorList>
    </citation>
    <scope>NUCLEOTIDE SEQUENCE [LARGE SCALE GENOMIC DNA]</scope>
    <source>
        <strain evidence="11 12">BE2.4</strain>
    </source>
</reference>